<organism evidence="1 2">
    <name type="scientific">Asticcacaulis benevestitus DSM 16100 = ATCC BAA-896</name>
    <dbReference type="NCBI Taxonomy" id="1121022"/>
    <lineage>
        <taxon>Bacteria</taxon>
        <taxon>Pseudomonadati</taxon>
        <taxon>Pseudomonadota</taxon>
        <taxon>Alphaproteobacteria</taxon>
        <taxon>Caulobacterales</taxon>
        <taxon>Caulobacteraceae</taxon>
        <taxon>Asticcacaulis</taxon>
    </lineage>
</organism>
<evidence type="ECO:0000313" key="2">
    <source>
        <dbReference type="Proteomes" id="UP000017837"/>
    </source>
</evidence>
<keyword evidence="2" id="KW-1185">Reference proteome</keyword>
<dbReference type="PATRIC" id="fig|1121022.4.peg.4463"/>
<dbReference type="Gene3D" id="3.40.50.720">
    <property type="entry name" value="NAD(P)-binding Rossmann-like Domain"/>
    <property type="match status" value="1"/>
</dbReference>
<comment type="caution">
    <text evidence="1">The sequence shown here is derived from an EMBL/GenBank/DDBJ whole genome shotgun (WGS) entry which is preliminary data.</text>
</comment>
<dbReference type="GO" id="GO:0044877">
    <property type="term" value="F:protein-containing complex binding"/>
    <property type="evidence" value="ECO:0007669"/>
    <property type="project" value="TreeGrafter"/>
</dbReference>
<dbReference type="InterPro" id="IPR036291">
    <property type="entry name" value="NAD(P)-bd_dom_sf"/>
</dbReference>
<proteinExistence type="predicted"/>
<sequence>MPRGWAIENLWQLSQGDAIRREDAVVADNRGLLVIGARSLVGRRMAEAIKGAGWPQDSVRYTAREPLAGQSLILDTTRPQDFQPDRNLVAVIMCAPIWLISEALLERLIELGMKRIIAFSSTSRLTKAASAEPAEREVVARLAEGEAILTAFCEARGVAWTILRPTLIYDEGEDANVSRIAGTIRKLGFFPVCGLASGLRQPVHARDLATAAMQALTAKPAYNMAYNLSGGEDLTYADMVRRIFEALGKAPVIIALPVWMWRLGFFALNLIRPKKSLKRNISMALRMNVDLWFDHSAATKDFGYASRAFRPVFQT</sequence>
<dbReference type="eggNOG" id="COG0451">
    <property type="taxonomic scope" value="Bacteria"/>
</dbReference>
<name>V4QQR4_9CAUL</name>
<dbReference type="STRING" id="1121022.GCA_000376105_03513"/>
<dbReference type="Proteomes" id="UP000017837">
    <property type="component" value="Unassembled WGS sequence"/>
</dbReference>
<evidence type="ECO:0000313" key="1">
    <source>
        <dbReference type="EMBL" id="ESQ81533.1"/>
    </source>
</evidence>
<dbReference type="SUPFAM" id="SSF51735">
    <property type="entry name" value="NAD(P)-binding Rossmann-fold domains"/>
    <property type="match status" value="1"/>
</dbReference>
<reference evidence="1 2" key="1">
    <citation type="journal article" date="2014" name="Nature">
        <title>Sequential evolution of bacterial morphology by co-option of a developmental regulator.</title>
        <authorList>
            <person name="Jiang C."/>
            <person name="Brown P.J."/>
            <person name="Ducret A."/>
            <person name="Brun Y.V."/>
        </authorList>
    </citation>
    <scope>NUCLEOTIDE SEQUENCE [LARGE SCALE GENOMIC DNA]</scope>
    <source>
        <strain evidence="1 2">DSM 16100</strain>
    </source>
</reference>
<dbReference type="InterPro" id="IPR051207">
    <property type="entry name" value="ComplexI_NDUFA9_subunit"/>
</dbReference>
<dbReference type="PANTHER" id="PTHR12126:SF11">
    <property type="entry name" value="NADH DEHYDROGENASE [UBIQUINONE] 1 ALPHA SUBCOMPLEX SUBUNIT 9, MITOCHONDRIAL"/>
    <property type="match status" value="1"/>
</dbReference>
<accession>V4QQR4</accession>
<evidence type="ECO:0008006" key="3">
    <source>
        <dbReference type="Google" id="ProtNLM"/>
    </source>
</evidence>
<dbReference type="PANTHER" id="PTHR12126">
    <property type="entry name" value="NADH-UBIQUINONE OXIDOREDUCTASE 39 KDA SUBUNIT-RELATED"/>
    <property type="match status" value="1"/>
</dbReference>
<dbReference type="AlphaFoldDB" id="V4QQR4"/>
<protein>
    <recommendedName>
        <fullName evidence="3">NAD(P)-binding domain-containing protein</fullName>
    </recommendedName>
</protein>
<dbReference type="EMBL" id="AWGB01000087">
    <property type="protein sequence ID" value="ESQ81533.1"/>
    <property type="molecule type" value="Genomic_DNA"/>
</dbReference>
<gene>
    <name evidence="1" type="ORF">ABENE_21795</name>
</gene>